<gene>
    <name evidence="2" type="ORF">BDN71DRAFT_1447610</name>
</gene>
<accession>A0A9P6D768</accession>
<evidence type="ECO:0000256" key="1">
    <source>
        <dbReference type="SAM" id="MobiDB-lite"/>
    </source>
</evidence>
<organism evidence="2 3">
    <name type="scientific">Pleurotus eryngii</name>
    <name type="common">Boletus of the steppes</name>
    <dbReference type="NCBI Taxonomy" id="5323"/>
    <lineage>
        <taxon>Eukaryota</taxon>
        <taxon>Fungi</taxon>
        <taxon>Dikarya</taxon>
        <taxon>Basidiomycota</taxon>
        <taxon>Agaricomycotina</taxon>
        <taxon>Agaricomycetes</taxon>
        <taxon>Agaricomycetidae</taxon>
        <taxon>Agaricales</taxon>
        <taxon>Pleurotineae</taxon>
        <taxon>Pleurotaceae</taxon>
        <taxon>Pleurotus</taxon>
    </lineage>
</organism>
<protein>
    <submittedName>
        <fullName evidence="2">Uncharacterized protein</fullName>
    </submittedName>
</protein>
<evidence type="ECO:0000313" key="3">
    <source>
        <dbReference type="Proteomes" id="UP000807025"/>
    </source>
</evidence>
<feature type="compositionally biased region" description="Polar residues" evidence="1">
    <location>
        <begin position="110"/>
        <end position="122"/>
    </location>
</feature>
<feature type="region of interest" description="Disordered" evidence="1">
    <location>
        <begin position="56"/>
        <end position="122"/>
    </location>
</feature>
<sequence>MLGLGFLVWGFGERVTAGRYGRTTLNRPRLRVLACKGSPQMESIIHVFKLAKCPRKNTKPRRKTHLAVDTKPSKANPLTATLTPPFLSLPPRVSTSPSLSLPLDHKRVSTTRNVSAHVSDTT</sequence>
<feature type="compositionally biased region" description="Basic residues" evidence="1">
    <location>
        <begin position="56"/>
        <end position="65"/>
    </location>
</feature>
<dbReference type="AlphaFoldDB" id="A0A9P6D768"/>
<dbReference type="Proteomes" id="UP000807025">
    <property type="component" value="Unassembled WGS sequence"/>
</dbReference>
<comment type="caution">
    <text evidence="2">The sequence shown here is derived from an EMBL/GenBank/DDBJ whole genome shotgun (WGS) entry which is preliminary data.</text>
</comment>
<proteinExistence type="predicted"/>
<keyword evidence="3" id="KW-1185">Reference proteome</keyword>
<dbReference type="EMBL" id="MU154562">
    <property type="protein sequence ID" value="KAF9495426.1"/>
    <property type="molecule type" value="Genomic_DNA"/>
</dbReference>
<name>A0A9P6D768_PLEER</name>
<evidence type="ECO:0000313" key="2">
    <source>
        <dbReference type="EMBL" id="KAF9495426.1"/>
    </source>
</evidence>
<reference evidence="2" key="1">
    <citation type="submission" date="2020-11" db="EMBL/GenBank/DDBJ databases">
        <authorList>
            <consortium name="DOE Joint Genome Institute"/>
            <person name="Ahrendt S."/>
            <person name="Riley R."/>
            <person name="Andreopoulos W."/>
            <person name="Labutti K."/>
            <person name="Pangilinan J."/>
            <person name="Ruiz-Duenas F.J."/>
            <person name="Barrasa J.M."/>
            <person name="Sanchez-Garcia M."/>
            <person name="Camarero S."/>
            <person name="Miyauchi S."/>
            <person name="Serrano A."/>
            <person name="Linde D."/>
            <person name="Babiker R."/>
            <person name="Drula E."/>
            <person name="Ayuso-Fernandez I."/>
            <person name="Pacheco R."/>
            <person name="Padilla G."/>
            <person name="Ferreira P."/>
            <person name="Barriuso J."/>
            <person name="Kellner H."/>
            <person name="Castanera R."/>
            <person name="Alfaro M."/>
            <person name="Ramirez L."/>
            <person name="Pisabarro A.G."/>
            <person name="Kuo A."/>
            <person name="Tritt A."/>
            <person name="Lipzen A."/>
            <person name="He G."/>
            <person name="Yan M."/>
            <person name="Ng V."/>
            <person name="Cullen D."/>
            <person name="Martin F."/>
            <person name="Rosso M.-N."/>
            <person name="Henrissat B."/>
            <person name="Hibbett D."/>
            <person name="Martinez A.T."/>
            <person name="Grigoriev I.V."/>
        </authorList>
    </citation>
    <scope>NUCLEOTIDE SEQUENCE</scope>
    <source>
        <strain evidence="2">ATCC 90797</strain>
    </source>
</reference>